<evidence type="ECO:0000259" key="6">
    <source>
        <dbReference type="SMART" id="SM00235"/>
    </source>
</evidence>
<dbReference type="Proteomes" id="UP000051439">
    <property type="component" value="Unassembled WGS sequence"/>
</dbReference>
<reference evidence="7 8" key="1">
    <citation type="journal article" date="2015" name="Genome Announc.">
        <title>Expanding the biotechnology potential of lactobacilli through comparative genomics of 213 strains and associated genera.</title>
        <authorList>
            <person name="Sun Z."/>
            <person name="Harris H.M."/>
            <person name="McCann A."/>
            <person name="Guo C."/>
            <person name="Argimon S."/>
            <person name="Zhang W."/>
            <person name="Yang X."/>
            <person name="Jeffery I.B."/>
            <person name="Cooney J.C."/>
            <person name="Kagawa T.F."/>
            <person name="Liu W."/>
            <person name="Song Y."/>
            <person name="Salvetti E."/>
            <person name="Wrobel A."/>
            <person name="Rasinkangas P."/>
            <person name="Parkhill J."/>
            <person name="Rea M.C."/>
            <person name="O'Sullivan O."/>
            <person name="Ritari J."/>
            <person name="Douillard F.P."/>
            <person name="Paul Ross R."/>
            <person name="Yang R."/>
            <person name="Briner A.E."/>
            <person name="Felis G.E."/>
            <person name="de Vos W.M."/>
            <person name="Barrangou R."/>
            <person name="Klaenhammer T.R."/>
            <person name="Caufield P.W."/>
            <person name="Cui Y."/>
            <person name="Zhang H."/>
            <person name="O'Toole P.W."/>
        </authorList>
    </citation>
    <scope>NUCLEOTIDE SEQUENCE [LARGE SCALE GENOMIC DNA]</scope>
    <source>
        <strain evidence="7 8">DSM 19906</strain>
    </source>
</reference>
<dbReference type="EMBL" id="AZEB01000030">
    <property type="protein sequence ID" value="KRL20306.1"/>
    <property type="molecule type" value="Genomic_DNA"/>
</dbReference>
<dbReference type="InterPro" id="IPR006026">
    <property type="entry name" value="Peptidase_Metallo"/>
</dbReference>
<protein>
    <submittedName>
        <fullName evidence="7">Matrixin</fullName>
    </submittedName>
</protein>
<keyword evidence="3" id="KW-0378">Hydrolase</keyword>
<evidence type="ECO:0000256" key="2">
    <source>
        <dbReference type="ARBA" id="ARBA00022723"/>
    </source>
</evidence>
<keyword evidence="8" id="KW-1185">Reference proteome</keyword>
<sequence length="229" mass="25798">MLAFTITTISISKSSIVNEPITSHAKAKKKVVKKKPKKKTRKVTKKQTKAKKGKSKSQKSDPVQPLFALEDTAEIITPAKYRWENTTIKYRIDTHSDYYRDVWNTAVANWNDCKVVKLVQTDTGSPDIHLDVDNAVQPEHSGLCTTTFYNEQRINNLPLLKVATAVVYDDTCRDYNYSKAHRTRIAEHELGHALGLGHSNSDKSIMNPTPVGRRIISSDVEGLRRAYAS</sequence>
<evidence type="ECO:0000256" key="1">
    <source>
        <dbReference type="ARBA" id="ARBA00022670"/>
    </source>
</evidence>
<accession>A0A0R1NRQ5</accession>
<evidence type="ECO:0000256" key="5">
    <source>
        <dbReference type="SAM" id="MobiDB-lite"/>
    </source>
</evidence>
<dbReference type="Pfam" id="PF00413">
    <property type="entry name" value="Peptidase_M10"/>
    <property type="match status" value="1"/>
</dbReference>
<organism evidence="7 8">
    <name type="scientific">Lentilactobacillus kisonensis DSM 19906 = JCM 15041</name>
    <dbReference type="NCBI Taxonomy" id="1423766"/>
    <lineage>
        <taxon>Bacteria</taxon>
        <taxon>Bacillati</taxon>
        <taxon>Bacillota</taxon>
        <taxon>Bacilli</taxon>
        <taxon>Lactobacillales</taxon>
        <taxon>Lactobacillaceae</taxon>
        <taxon>Lentilactobacillus</taxon>
    </lineage>
</organism>
<keyword evidence="2" id="KW-0479">Metal-binding</keyword>
<name>A0A0R1NRQ5_9LACO</name>
<gene>
    <name evidence="7" type="ORF">FC98_GL001714</name>
</gene>
<dbReference type="GO" id="GO:0004222">
    <property type="term" value="F:metalloendopeptidase activity"/>
    <property type="evidence" value="ECO:0007669"/>
    <property type="project" value="InterPro"/>
</dbReference>
<dbReference type="Gene3D" id="3.40.390.10">
    <property type="entry name" value="Collagenase (Catalytic Domain)"/>
    <property type="match status" value="1"/>
</dbReference>
<dbReference type="GO" id="GO:0006508">
    <property type="term" value="P:proteolysis"/>
    <property type="evidence" value="ECO:0007669"/>
    <property type="project" value="UniProtKB-KW"/>
</dbReference>
<keyword evidence="1" id="KW-0645">Protease</keyword>
<dbReference type="InterPro" id="IPR001818">
    <property type="entry name" value="Pept_M10_metallopeptidase"/>
</dbReference>
<comment type="caution">
    <text evidence="7">The sequence shown here is derived from an EMBL/GenBank/DDBJ whole genome shotgun (WGS) entry which is preliminary data.</text>
</comment>
<dbReference type="PATRIC" id="fig|1423766.4.peg.1774"/>
<dbReference type="AlphaFoldDB" id="A0A0R1NRQ5"/>
<dbReference type="InterPro" id="IPR024079">
    <property type="entry name" value="MetalloPept_cat_dom_sf"/>
</dbReference>
<feature type="domain" description="Peptidase metallopeptidase" evidence="6">
    <location>
        <begin position="79"/>
        <end position="229"/>
    </location>
</feature>
<evidence type="ECO:0000313" key="7">
    <source>
        <dbReference type="EMBL" id="KRL20306.1"/>
    </source>
</evidence>
<dbReference type="SUPFAM" id="SSF55486">
    <property type="entry name" value="Metalloproteases ('zincins'), catalytic domain"/>
    <property type="match status" value="1"/>
</dbReference>
<keyword evidence="4" id="KW-0862">Zinc</keyword>
<dbReference type="GO" id="GO:0008270">
    <property type="term" value="F:zinc ion binding"/>
    <property type="evidence" value="ECO:0007669"/>
    <property type="project" value="InterPro"/>
</dbReference>
<evidence type="ECO:0000256" key="3">
    <source>
        <dbReference type="ARBA" id="ARBA00022801"/>
    </source>
</evidence>
<proteinExistence type="predicted"/>
<dbReference type="SMART" id="SM00235">
    <property type="entry name" value="ZnMc"/>
    <property type="match status" value="1"/>
</dbReference>
<feature type="region of interest" description="Disordered" evidence="5">
    <location>
        <begin position="25"/>
        <end position="63"/>
    </location>
</feature>
<dbReference type="GO" id="GO:0031012">
    <property type="term" value="C:extracellular matrix"/>
    <property type="evidence" value="ECO:0007669"/>
    <property type="project" value="InterPro"/>
</dbReference>
<feature type="compositionally biased region" description="Basic residues" evidence="5">
    <location>
        <begin position="25"/>
        <end position="57"/>
    </location>
</feature>
<evidence type="ECO:0000313" key="8">
    <source>
        <dbReference type="Proteomes" id="UP000051439"/>
    </source>
</evidence>
<evidence type="ECO:0000256" key="4">
    <source>
        <dbReference type="ARBA" id="ARBA00022833"/>
    </source>
</evidence>